<evidence type="ECO:0000313" key="1">
    <source>
        <dbReference type="EMBL" id="RHF82022.1"/>
    </source>
</evidence>
<dbReference type="Proteomes" id="UP000284579">
    <property type="component" value="Unassembled WGS sequence"/>
</dbReference>
<evidence type="ECO:0000313" key="2">
    <source>
        <dbReference type="Proteomes" id="UP000284579"/>
    </source>
</evidence>
<comment type="caution">
    <text evidence="1">The sequence shown here is derived from an EMBL/GenBank/DDBJ whole genome shotgun (WGS) entry which is preliminary data.</text>
</comment>
<sequence>MSNKLVKSNVQGNNIIIDDGAKTYNIKNKRGQMLGKFTFRPSDTNIIDRYEEVAKFYESYQMPEKTGDSEKDVENIRKAENDIVEKISYLVDADAKESFFGILGAFTVLESGELFVENVLSSIATVIEREMNVRTQKVKKRMNKYVAKYHN</sequence>
<dbReference type="RefSeq" id="WP_118199317.1">
    <property type="nucleotide sequence ID" value="NZ_QRHO01000018.1"/>
</dbReference>
<organism evidence="1 2">
    <name type="scientific">Coprococcus comes</name>
    <dbReference type="NCBI Taxonomy" id="410072"/>
    <lineage>
        <taxon>Bacteria</taxon>
        <taxon>Bacillati</taxon>
        <taxon>Bacillota</taxon>
        <taxon>Clostridia</taxon>
        <taxon>Lachnospirales</taxon>
        <taxon>Lachnospiraceae</taxon>
        <taxon>Coprococcus</taxon>
    </lineage>
</organism>
<reference evidence="1 2" key="1">
    <citation type="submission" date="2018-08" db="EMBL/GenBank/DDBJ databases">
        <title>A genome reference for cultivated species of the human gut microbiota.</title>
        <authorList>
            <person name="Zou Y."/>
            <person name="Xue W."/>
            <person name="Luo G."/>
        </authorList>
    </citation>
    <scope>NUCLEOTIDE SEQUENCE [LARGE SCALE GENOMIC DNA]</scope>
    <source>
        <strain evidence="1 2">AM23-3</strain>
    </source>
</reference>
<protein>
    <recommendedName>
        <fullName evidence="3">Phage protein</fullName>
    </recommendedName>
</protein>
<proteinExistence type="predicted"/>
<gene>
    <name evidence="1" type="ORF">DW656_12100</name>
</gene>
<evidence type="ECO:0008006" key="3">
    <source>
        <dbReference type="Google" id="ProtNLM"/>
    </source>
</evidence>
<name>A0A3R6D7H4_9FIRM</name>
<dbReference type="EMBL" id="QRHO01000018">
    <property type="protein sequence ID" value="RHF82022.1"/>
    <property type="molecule type" value="Genomic_DNA"/>
</dbReference>
<dbReference type="AlphaFoldDB" id="A0A3R6D7H4"/>
<accession>A0A3R6D7H4</accession>